<proteinExistence type="predicted"/>
<protein>
    <submittedName>
        <fullName evidence="3">Tricarboxylic transport membrane protein</fullName>
    </submittedName>
</protein>
<dbReference type="RefSeq" id="WP_310278141.1">
    <property type="nucleotide sequence ID" value="NZ_JAVDXW010000001.1"/>
</dbReference>
<keyword evidence="4" id="KW-1185">Reference proteome</keyword>
<evidence type="ECO:0000259" key="2">
    <source>
        <dbReference type="Pfam" id="PF07331"/>
    </source>
</evidence>
<accession>A0AAE3ZGH0</accession>
<dbReference type="Proteomes" id="UP001180845">
    <property type="component" value="Unassembled WGS sequence"/>
</dbReference>
<gene>
    <name evidence="3" type="ORF">JOF55_004593</name>
</gene>
<feature type="transmembrane region" description="Helical" evidence="1">
    <location>
        <begin position="41"/>
        <end position="60"/>
    </location>
</feature>
<dbReference type="AlphaFoldDB" id="A0AAE3ZGH0"/>
<reference evidence="3" key="1">
    <citation type="submission" date="2023-07" db="EMBL/GenBank/DDBJ databases">
        <title>Sequencing the genomes of 1000 actinobacteria strains.</title>
        <authorList>
            <person name="Klenk H.-P."/>
        </authorList>
    </citation>
    <scope>NUCLEOTIDE SEQUENCE</scope>
    <source>
        <strain evidence="3">DSM 45977</strain>
    </source>
</reference>
<keyword evidence="1" id="KW-1133">Transmembrane helix</keyword>
<keyword evidence="1" id="KW-0472">Membrane</keyword>
<dbReference type="InterPro" id="IPR009936">
    <property type="entry name" value="DUF1468"/>
</dbReference>
<comment type="caution">
    <text evidence="3">The sequence shown here is derived from an EMBL/GenBank/DDBJ whole genome shotgun (WGS) entry which is preliminary data.</text>
</comment>
<feature type="domain" description="DUF1468" evidence="2">
    <location>
        <begin position="9"/>
        <end position="142"/>
    </location>
</feature>
<feature type="transmembrane region" description="Helical" evidence="1">
    <location>
        <begin position="95"/>
        <end position="112"/>
    </location>
</feature>
<organism evidence="3 4">
    <name type="scientific">Haloactinomyces albus</name>
    <dbReference type="NCBI Taxonomy" id="1352928"/>
    <lineage>
        <taxon>Bacteria</taxon>
        <taxon>Bacillati</taxon>
        <taxon>Actinomycetota</taxon>
        <taxon>Actinomycetes</taxon>
        <taxon>Actinopolysporales</taxon>
        <taxon>Actinopolysporaceae</taxon>
        <taxon>Haloactinomyces</taxon>
    </lineage>
</organism>
<sequence>MRQRTGDMVIAGLLLVLAVTMYVITLGFPAPGQSADPGTAAFPRLIAILLAVLSVILLVRPARVSLLPPKHELARVAGVLVLAVAYAWLFKPLGFILATVLFMVGALLLAGVRRPLRLTLGAVGVAAAMYFLFSVLLEVYLPEGIIEGVLL</sequence>
<dbReference type="EMBL" id="JAVDXW010000001">
    <property type="protein sequence ID" value="MDR7304412.1"/>
    <property type="molecule type" value="Genomic_DNA"/>
</dbReference>
<evidence type="ECO:0000313" key="4">
    <source>
        <dbReference type="Proteomes" id="UP001180845"/>
    </source>
</evidence>
<feature type="transmembrane region" description="Helical" evidence="1">
    <location>
        <begin position="72"/>
        <end position="89"/>
    </location>
</feature>
<evidence type="ECO:0000313" key="3">
    <source>
        <dbReference type="EMBL" id="MDR7304412.1"/>
    </source>
</evidence>
<feature type="transmembrane region" description="Helical" evidence="1">
    <location>
        <begin position="119"/>
        <end position="141"/>
    </location>
</feature>
<feature type="transmembrane region" description="Helical" evidence="1">
    <location>
        <begin position="9"/>
        <end position="29"/>
    </location>
</feature>
<keyword evidence="1" id="KW-0812">Transmembrane</keyword>
<name>A0AAE3ZGH0_9ACTN</name>
<evidence type="ECO:0000256" key="1">
    <source>
        <dbReference type="SAM" id="Phobius"/>
    </source>
</evidence>
<dbReference type="Pfam" id="PF07331">
    <property type="entry name" value="TctB"/>
    <property type="match status" value="1"/>
</dbReference>